<dbReference type="Proteomes" id="UP001369082">
    <property type="component" value="Unassembled WGS sequence"/>
</dbReference>
<dbReference type="InterPro" id="IPR036397">
    <property type="entry name" value="RNaseH_sf"/>
</dbReference>
<evidence type="ECO:0000259" key="4">
    <source>
        <dbReference type="SMART" id="SM00479"/>
    </source>
</evidence>
<dbReference type="PANTHER" id="PTHR30231">
    <property type="entry name" value="DNA POLYMERASE III SUBUNIT EPSILON"/>
    <property type="match status" value="1"/>
</dbReference>
<evidence type="ECO:0000313" key="6">
    <source>
        <dbReference type="Proteomes" id="UP001369082"/>
    </source>
</evidence>
<dbReference type="EMBL" id="JBAKAZ010000013">
    <property type="protein sequence ID" value="MEL0629012.1"/>
    <property type="molecule type" value="Genomic_DNA"/>
</dbReference>
<dbReference type="PANTHER" id="PTHR30231:SF4">
    <property type="entry name" value="PROTEIN NEN2"/>
    <property type="match status" value="1"/>
</dbReference>
<dbReference type="Gene3D" id="3.30.420.10">
    <property type="entry name" value="Ribonuclease H-like superfamily/Ribonuclease H"/>
    <property type="match status" value="1"/>
</dbReference>
<gene>
    <name evidence="5" type="ORF">V6256_05260</name>
</gene>
<dbReference type="InterPro" id="IPR013520">
    <property type="entry name" value="Ribonucl_H"/>
</dbReference>
<name>A0ABU9GNZ0_9GAMM</name>
<feature type="domain" description="Exonuclease" evidence="4">
    <location>
        <begin position="50"/>
        <end position="224"/>
    </location>
</feature>
<protein>
    <submittedName>
        <fullName evidence="5">3'-5' exonuclease</fullName>
    </submittedName>
</protein>
<reference evidence="5 6" key="1">
    <citation type="submission" date="2024-02" db="EMBL/GenBank/DDBJ databases">
        <title>Bacteria isolated from the canopy kelp, Nereocystis luetkeana.</title>
        <authorList>
            <person name="Pfister C.A."/>
            <person name="Younker I.T."/>
            <person name="Light S.H."/>
        </authorList>
    </citation>
    <scope>NUCLEOTIDE SEQUENCE [LARGE SCALE GENOMIC DNA]</scope>
    <source>
        <strain evidence="5 6">TI.1.05</strain>
    </source>
</reference>
<dbReference type="RefSeq" id="WP_341597026.1">
    <property type="nucleotide sequence ID" value="NZ_JBAKAZ010000013.1"/>
</dbReference>
<organism evidence="5 6">
    <name type="scientific">Psychromonas aquatilis</name>
    <dbReference type="NCBI Taxonomy" id="2005072"/>
    <lineage>
        <taxon>Bacteria</taxon>
        <taxon>Pseudomonadati</taxon>
        <taxon>Pseudomonadota</taxon>
        <taxon>Gammaproteobacteria</taxon>
        <taxon>Alteromonadales</taxon>
        <taxon>Psychromonadaceae</taxon>
        <taxon>Psychromonas</taxon>
    </lineage>
</organism>
<sequence length="241" mass="27393">MKAIFNYFHPLNKLKREREKYLAEHKLPDNIKALLSAPLPDLESNVYSLDYLSVDFETSGFSPETDSLLSVGYLPIINQQLLLSKAVETFISSGEKIKAETAIINHIVPEMLEQGKHWSVVMDKFLAAAVGKVIIVHGSVIEKRFLNHYMKKRYNLPPLPLLWVDTLKLEKSLLMYKNNSETQDFRLGSIRERHNLPEYAAHGALVDSLSAGELFLALLKICFEGTDGCVKHMKFDFSRAI</sequence>
<dbReference type="GO" id="GO:0004527">
    <property type="term" value="F:exonuclease activity"/>
    <property type="evidence" value="ECO:0007669"/>
    <property type="project" value="UniProtKB-KW"/>
</dbReference>
<comment type="caution">
    <text evidence="5">The sequence shown here is derived from an EMBL/GenBank/DDBJ whole genome shotgun (WGS) entry which is preliminary data.</text>
</comment>
<keyword evidence="1" id="KW-0540">Nuclease</keyword>
<keyword evidence="2" id="KW-0378">Hydrolase</keyword>
<dbReference type="CDD" id="cd06127">
    <property type="entry name" value="DEDDh"/>
    <property type="match status" value="1"/>
</dbReference>
<dbReference type="SMART" id="SM00479">
    <property type="entry name" value="EXOIII"/>
    <property type="match status" value="1"/>
</dbReference>
<evidence type="ECO:0000256" key="2">
    <source>
        <dbReference type="ARBA" id="ARBA00022801"/>
    </source>
</evidence>
<dbReference type="SUPFAM" id="SSF53098">
    <property type="entry name" value="Ribonuclease H-like"/>
    <property type="match status" value="1"/>
</dbReference>
<keyword evidence="6" id="KW-1185">Reference proteome</keyword>
<evidence type="ECO:0000256" key="3">
    <source>
        <dbReference type="ARBA" id="ARBA00022839"/>
    </source>
</evidence>
<dbReference type="Pfam" id="PF00929">
    <property type="entry name" value="RNase_T"/>
    <property type="match status" value="1"/>
</dbReference>
<proteinExistence type="predicted"/>
<keyword evidence="3 5" id="KW-0269">Exonuclease</keyword>
<evidence type="ECO:0000256" key="1">
    <source>
        <dbReference type="ARBA" id="ARBA00022722"/>
    </source>
</evidence>
<accession>A0ABU9GNZ0</accession>
<dbReference type="InterPro" id="IPR012337">
    <property type="entry name" value="RNaseH-like_sf"/>
</dbReference>
<evidence type="ECO:0000313" key="5">
    <source>
        <dbReference type="EMBL" id="MEL0629012.1"/>
    </source>
</evidence>